<keyword evidence="8" id="KW-0539">Nucleus</keyword>
<dbReference type="STRING" id="71784.A0A1Y2AFB8"/>
<keyword evidence="14" id="KW-1185">Reference proteome</keyword>
<dbReference type="GO" id="GO:0044614">
    <property type="term" value="C:nuclear pore cytoplasmic filaments"/>
    <property type="evidence" value="ECO:0007669"/>
    <property type="project" value="TreeGrafter"/>
</dbReference>
<evidence type="ECO:0000256" key="5">
    <source>
        <dbReference type="ARBA" id="ARBA00022927"/>
    </source>
</evidence>
<keyword evidence="7" id="KW-0906">Nuclear pore complex</keyword>
<keyword evidence="6" id="KW-0811">Translocation</keyword>
<evidence type="ECO:0000256" key="11">
    <source>
        <dbReference type="SAM" id="Coils"/>
    </source>
</evidence>
<comment type="subcellular location">
    <subcellularLocation>
        <location evidence="1">Nucleus</location>
        <location evidence="1">Nuclear pore complex</location>
    </subcellularLocation>
</comment>
<name>A0A1Y2AFB8_9TREE</name>
<dbReference type="GO" id="GO:0031369">
    <property type="term" value="F:translation initiation factor binding"/>
    <property type="evidence" value="ECO:0007669"/>
    <property type="project" value="TreeGrafter"/>
</dbReference>
<dbReference type="OrthoDB" id="420884at2759"/>
<evidence type="ECO:0000313" key="13">
    <source>
        <dbReference type="EMBL" id="ORY21293.1"/>
    </source>
</evidence>
<feature type="compositionally biased region" description="Polar residues" evidence="12">
    <location>
        <begin position="92"/>
        <end position="103"/>
    </location>
</feature>
<feature type="compositionally biased region" description="Low complexity" evidence="12">
    <location>
        <begin position="19"/>
        <end position="35"/>
    </location>
</feature>
<feature type="region of interest" description="Disordered" evidence="12">
    <location>
        <begin position="270"/>
        <end position="299"/>
    </location>
</feature>
<dbReference type="Proteomes" id="UP000193986">
    <property type="component" value="Unassembled WGS sequence"/>
</dbReference>
<comment type="caution">
    <text evidence="13">The sequence shown here is derived from an EMBL/GenBank/DDBJ whole genome shotgun (WGS) entry which is preliminary data.</text>
</comment>
<dbReference type="Gene3D" id="1.25.40.510">
    <property type="entry name" value="GLE1-like"/>
    <property type="match status" value="1"/>
</dbReference>
<evidence type="ECO:0000256" key="6">
    <source>
        <dbReference type="ARBA" id="ARBA00023010"/>
    </source>
</evidence>
<dbReference type="AlphaFoldDB" id="A0A1Y2AFB8"/>
<comment type="similarity">
    <text evidence="2">Belongs to the GLE1 family.</text>
</comment>
<evidence type="ECO:0000256" key="7">
    <source>
        <dbReference type="ARBA" id="ARBA00023132"/>
    </source>
</evidence>
<keyword evidence="11" id="KW-0175">Coiled coil</keyword>
<dbReference type="InterPro" id="IPR038506">
    <property type="entry name" value="GLE1-like_sf"/>
</dbReference>
<evidence type="ECO:0000256" key="10">
    <source>
        <dbReference type="ARBA" id="ARBA00029983"/>
    </source>
</evidence>
<evidence type="ECO:0000256" key="4">
    <source>
        <dbReference type="ARBA" id="ARBA00022816"/>
    </source>
</evidence>
<evidence type="ECO:0000256" key="12">
    <source>
        <dbReference type="SAM" id="MobiDB-lite"/>
    </source>
</evidence>
<dbReference type="GO" id="GO:0000822">
    <property type="term" value="F:inositol hexakisphosphate binding"/>
    <property type="evidence" value="ECO:0007669"/>
    <property type="project" value="TreeGrafter"/>
</dbReference>
<proteinExistence type="inferred from homology"/>
<keyword evidence="3" id="KW-0813">Transport</keyword>
<accession>A0A1Y2AFB8</accession>
<dbReference type="GO" id="GO:0016973">
    <property type="term" value="P:poly(A)+ mRNA export from nucleus"/>
    <property type="evidence" value="ECO:0007669"/>
    <property type="project" value="InterPro"/>
</dbReference>
<dbReference type="PANTHER" id="PTHR12960">
    <property type="entry name" value="GLE-1-RELATED"/>
    <property type="match status" value="1"/>
</dbReference>
<keyword evidence="5" id="KW-0653">Protein transport</keyword>
<sequence>MRFAAIDSSDEEDYISLTTSISSVSSSSRRPTSARPRPHVGPRYSAHNVASEQETDSDDILLSAEDSADEVEKLGGGYEVVQTERVYRRQSKTPSTASRQSNPWRERVYRDYSTAPRAKGSIKSLLEKKPTAYELWTKVTEEEAMRDGHRLAQERRGELRERANNARAEVRHADDLRLQREEEEMRRMLEGMALRQTREAEERRRDFAEREKRLWAEIDATIREVELKEAALATARLTAEREAKEQAQALIAKQEQEAQARRIAEQKVAEEKRAREKQRLEAQEAARKADEEARTKAEQDAKIVDLSNMPHREWAKWVRQQRRMKTQVIEPVKADRATKQAVKIALRLITRGVGQVVNTKHDTVRVTDDIHRLLVDQLPAPPSAANPTSLSSTPPTAYLYLLSHLSKALIKQAESEVSAKPNAAFPLARIIHGLILRGHGAFGDILMARLVKKCPWVIPFYPAKQPDQSRESYEKSTGRALDESTSEYIQRMGGILILYFSIVQTCLTPLIPTIPSTPTPTPRQLLALYPAALRLPAGWTWLAYALRKPILASAPMASMLAIYVEVVAPAAAEVFGGLQVGKVLVAMKRDCVDRKRVKGESEADRQRLGILVDKWEKEGRRYLQGRDWEV</sequence>
<dbReference type="InterPro" id="IPR012476">
    <property type="entry name" value="GLE1"/>
</dbReference>
<keyword evidence="4" id="KW-0509">mRNA transport</keyword>
<reference evidence="13 14" key="1">
    <citation type="submission" date="2016-07" db="EMBL/GenBank/DDBJ databases">
        <title>Pervasive Adenine N6-methylation of Active Genes in Fungi.</title>
        <authorList>
            <consortium name="DOE Joint Genome Institute"/>
            <person name="Mondo S.J."/>
            <person name="Dannebaum R.O."/>
            <person name="Kuo R.C."/>
            <person name="Labutti K."/>
            <person name="Haridas S."/>
            <person name="Kuo A."/>
            <person name="Salamov A."/>
            <person name="Ahrendt S.R."/>
            <person name="Lipzen A."/>
            <person name="Sullivan W."/>
            <person name="Andreopoulos W.B."/>
            <person name="Clum A."/>
            <person name="Lindquist E."/>
            <person name="Daum C."/>
            <person name="Ramamoorthy G.K."/>
            <person name="Gryganskyi A."/>
            <person name="Culley D."/>
            <person name="Magnuson J.K."/>
            <person name="James T.Y."/>
            <person name="O'Malley M.A."/>
            <person name="Stajich J.E."/>
            <person name="Spatafora J.W."/>
            <person name="Visel A."/>
            <person name="Grigoriev I.V."/>
        </authorList>
    </citation>
    <scope>NUCLEOTIDE SEQUENCE [LARGE SCALE GENOMIC DNA]</scope>
    <source>
        <strain evidence="13 14">68-887.2</strain>
    </source>
</reference>
<protein>
    <recommendedName>
        <fullName evidence="9">mRNA export factor GLE1</fullName>
    </recommendedName>
    <alternativeName>
        <fullName evidence="10">Nucleoporin GLE1</fullName>
    </alternativeName>
</protein>
<evidence type="ECO:0000256" key="9">
    <source>
        <dbReference type="ARBA" id="ARBA00026227"/>
    </source>
</evidence>
<dbReference type="InParanoid" id="A0A1Y2AFB8"/>
<dbReference type="PANTHER" id="PTHR12960:SF0">
    <property type="entry name" value="MRNA EXPORT FACTOR GLE1"/>
    <property type="match status" value="1"/>
</dbReference>
<evidence type="ECO:0000256" key="1">
    <source>
        <dbReference type="ARBA" id="ARBA00004567"/>
    </source>
</evidence>
<feature type="region of interest" description="Disordered" evidence="12">
    <location>
        <begin position="86"/>
        <end position="105"/>
    </location>
</feature>
<dbReference type="GO" id="GO:0005543">
    <property type="term" value="F:phospholipid binding"/>
    <property type="evidence" value="ECO:0007669"/>
    <property type="project" value="TreeGrafter"/>
</dbReference>
<dbReference type="EMBL" id="MCFC01000114">
    <property type="protein sequence ID" value="ORY21293.1"/>
    <property type="molecule type" value="Genomic_DNA"/>
</dbReference>
<feature type="coiled-coil region" evidence="11">
    <location>
        <begin position="149"/>
        <end position="176"/>
    </location>
</feature>
<evidence type="ECO:0000256" key="2">
    <source>
        <dbReference type="ARBA" id="ARBA00011056"/>
    </source>
</evidence>
<dbReference type="Pfam" id="PF07817">
    <property type="entry name" value="GLE1"/>
    <property type="match status" value="1"/>
</dbReference>
<evidence type="ECO:0000256" key="8">
    <source>
        <dbReference type="ARBA" id="ARBA00023242"/>
    </source>
</evidence>
<dbReference type="GO" id="GO:0015031">
    <property type="term" value="P:protein transport"/>
    <property type="evidence" value="ECO:0007669"/>
    <property type="project" value="UniProtKB-KW"/>
</dbReference>
<gene>
    <name evidence="13" type="ORF">BCR39DRAFT_553954</name>
</gene>
<evidence type="ECO:0000313" key="14">
    <source>
        <dbReference type="Proteomes" id="UP000193986"/>
    </source>
</evidence>
<organism evidence="13 14">
    <name type="scientific">Naematelia encephala</name>
    <dbReference type="NCBI Taxonomy" id="71784"/>
    <lineage>
        <taxon>Eukaryota</taxon>
        <taxon>Fungi</taxon>
        <taxon>Dikarya</taxon>
        <taxon>Basidiomycota</taxon>
        <taxon>Agaricomycotina</taxon>
        <taxon>Tremellomycetes</taxon>
        <taxon>Tremellales</taxon>
        <taxon>Naemateliaceae</taxon>
        <taxon>Naematelia</taxon>
    </lineage>
</organism>
<evidence type="ECO:0000256" key="3">
    <source>
        <dbReference type="ARBA" id="ARBA00022448"/>
    </source>
</evidence>
<feature type="region of interest" description="Disordered" evidence="12">
    <location>
        <begin position="19"/>
        <end position="58"/>
    </location>
</feature>
<dbReference type="GO" id="GO:0005737">
    <property type="term" value="C:cytoplasm"/>
    <property type="evidence" value="ECO:0007669"/>
    <property type="project" value="TreeGrafter"/>
</dbReference>